<sequence length="60" mass="6802">MSEHANLAISDHDHSAESENEPEAHANFEDEDYLCDYSEDSDEIELLHQRLTDIASLGLE</sequence>
<accession>A0A9N9IXD1</accession>
<feature type="region of interest" description="Disordered" evidence="1">
    <location>
        <begin position="1"/>
        <end position="29"/>
    </location>
</feature>
<organism evidence="2 3">
    <name type="scientific">Acaulospora morrowiae</name>
    <dbReference type="NCBI Taxonomy" id="94023"/>
    <lineage>
        <taxon>Eukaryota</taxon>
        <taxon>Fungi</taxon>
        <taxon>Fungi incertae sedis</taxon>
        <taxon>Mucoromycota</taxon>
        <taxon>Glomeromycotina</taxon>
        <taxon>Glomeromycetes</taxon>
        <taxon>Diversisporales</taxon>
        <taxon>Acaulosporaceae</taxon>
        <taxon>Acaulospora</taxon>
    </lineage>
</organism>
<name>A0A9N9IXD1_9GLOM</name>
<feature type="non-terminal residue" evidence="2">
    <location>
        <position position="60"/>
    </location>
</feature>
<evidence type="ECO:0000313" key="2">
    <source>
        <dbReference type="EMBL" id="CAG8752383.1"/>
    </source>
</evidence>
<gene>
    <name evidence="2" type="ORF">AMORRO_LOCUS15396</name>
</gene>
<keyword evidence="3" id="KW-1185">Reference proteome</keyword>
<feature type="compositionally biased region" description="Basic and acidic residues" evidence="1">
    <location>
        <begin position="10"/>
        <end position="28"/>
    </location>
</feature>
<reference evidence="2" key="1">
    <citation type="submission" date="2021-06" db="EMBL/GenBank/DDBJ databases">
        <authorList>
            <person name="Kallberg Y."/>
            <person name="Tangrot J."/>
            <person name="Rosling A."/>
        </authorList>
    </citation>
    <scope>NUCLEOTIDE SEQUENCE</scope>
    <source>
        <strain evidence="2">CL551</strain>
    </source>
</reference>
<dbReference type="EMBL" id="CAJVPV010035965">
    <property type="protein sequence ID" value="CAG8752383.1"/>
    <property type="molecule type" value="Genomic_DNA"/>
</dbReference>
<comment type="caution">
    <text evidence="2">The sequence shown here is derived from an EMBL/GenBank/DDBJ whole genome shotgun (WGS) entry which is preliminary data.</text>
</comment>
<dbReference type="AlphaFoldDB" id="A0A9N9IXD1"/>
<proteinExistence type="predicted"/>
<evidence type="ECO:0000256" key="1">
    <source>
        <dbReference type="SAM" id="MobiDB-lite"/>
    </source>
</evidence>
<evidence type="ECO:0000313" key="3">
    <source>
        <dbReference type="Proteomes" id="UP000789342"/>
    </source>
</evidence>
<dbReference type="Proteomes" id="UP000789342">
    <property type="component" value="Unassembled WGS sequence"/>
</dbReference>
<protein>
    <submittedName>
        <fullName evidence="2">3532_t:CDS:1</fullName>
    </submittedName>
</protein>